<protein>
    <recommendedName>
        <fullName evidence="7">Probable septum site-determining protein MinC</fullName>
    </recommendedName>
</protein>
<keyword evidence="4 7" id="KW-0131">Cell cycle</keyword>
<dbReference type="EMBL" id="JAUHMF010000002">
    <property type="protein sequence ID" value="MDT8899161.1"/>
    <property type="molecule type" value="Genomic_DNA"/>
</dbReference>
<comment type="subunit">
    <text evidence="6 7">Interacts with MinD and FtsZ.</text>
</comment>
<dbReference type="PANTHER" id="PTHR34108">
    <property type="entry name" value="SEPTUM SITE-DETERMINING PROTEIN MINC"/>
    <property type="match status" value="1"/>
</dbReference>
<evidence type="ECO:0000259" key="8">
    <source>
        <dbReference type="Pfam" id="PF03775"/>
    </source>
</evidence>
<dbReference type="InterPro" id="IPR036145">
    <property type="entry name" value="MinC_C_sf"/>
</dbReference>
<evidence type="ECO:0000256" key="7">
    <source>
        <dbReference type="HAMAP-Rule" id="MF_00267"/>
    </source>
</evidence>
<reference evidence="10 11" key="1">
    <citation type="submission" date="2023-07" db="EMBL/GenBank/DDBJ databases">
        <title>Novel species of Thermanaerothrix with wide hydrolytic capabilities.</title>
        <authorList>
            <person name="Zayulina K.S."/>
            <person name="Podosokorskaya O.A."/>
            <person name="Elcheninov A.G."/>
        </authorList>
    </citation>
    <scope>NUCLEOTIDE SEQUENCE [LARGE SCALE GENOMIC DNA]</scope>
    <source>
        <strain evidence="10 11">4228-RoL</strain>
    </source>
</reference>
<evidence type="ECO:0000256" key="6">
    <source>
        <dbReference type="ARBA" id="ARBA00046874"/>
    </source>
</evidence>
<organism evidence="10 11">
    <name type="scientific">Thermanaerothrix solaris</name>
    <dbReference type="NCBI Taxonomy" id="3058434"/>
    <lineage>
        <taxon>Bacteria</taxon>
        <taxon>Bacillati</taxon>
        <taxon>Chloroflexota</taxon>
        <taxon>Anaerolineae</taxon>
        <taxon>Anaerolineales</taxon>
        <taxon>Anaerolineaceae</taxon>
        <taxon>Thermanaerothrix</taxon>
    </lineage>
</organism>
<dbReference type="PANTHER" id="PTHR34108:SF1">
    <property type="entry name" value="SEPTUM SITE-DETERMINING PROTEIN MINC"/>
    <property type="match status" value="1"/>
</dbReference>
<evidence type="ECO:0000313" key="10">
    <source>
        <dbReference type="EMBL" id="MDT8899161.1"/>
    </source>
</evidence>
<evidence type="ECO:0000256" key="2">
    <source>
        <dbReference type="ARBA" id="ARBA00022618"/>
    </source>
</evidence>
<dbReference type="NCBIfam" id="TIGR01222">
    <property type="entry name" value="minC"/>
    <property type="match status" value="1"/>
</dbReference>
<evidence type="ECO:0000259" key="9">
    <source>
        <dbReference type="Pfam" id="PF05209"/>
    </source>
</evidence>
<feature type="domain" description="Septum formation inhibitor MinC N-terminal" evidence="9">
    <location>
        <begin position="19"/>
        <end position="84"/>
    </location>
</feature>
<dbReference type="Pfam" id="PF03775">
    <property type="entry name" value="MinC_C"/>
    <property type="match status" value="1"/>
</dbReference>
<comment type="function">
    <text evidence="5 7">Cell division inhibitor that blocks the formation of polar Z ring septums. Rapidly oscillates between the poles of the cell to destabilize FtsZ filaments that have formed before they mature into polar Z rings. Prevents FtsZ polymerization.</text>
</comment>
<comment type="similarity">
    <text evidence="1 7">Belongs to the MinC family.</text>
</comment>
<proteinExistence type="inferred from homology"/>
<dbReference type="RefSeq" id="WP_315625846.1">
    <property type="nucleotide sequence ID" value="NZ_JAUHMF010000002.1"/>
</dbReference>
<dbReference type="InterPro" id="IPR007874">
    <property type="entry name" value="MinC_N"/>
</dbReference>
<dbReference type="Pfam" id="PF05209">
    <property type="entry name" value="MinC_N"/>
    <property type="match status" value="1"/>
</dbReference>
<keyword evidence="11" id="KW-1185">Reference proteome</keyword>
<dbReference type="InterPro" id="IPR016098">
    <property type="entry name" value="CAP/MinC_C"/>
</dbReference>
<dbReference type="SUPFAM" id="SSF63848">
    <property type="entry name" value="Cell-division inhibitor MinC, C-terminal domain"/>
    <property type="match status" value="1"/>
</dbReference>
<gene>
    <name evidence="7 10" type="primary">minC</name>
    <name evidence="10" type="ORF">QYE77_12900</name>
</gene>
<comment type="caution">
    <text evidence="10">The sequence shown here is derived from an EMBL/GenBank/DDBJ whole genome shotgun (WGS) entry which is preliminary data.</text>
</comment>
<keyword evidence="2 7" id="KW-0132">Cell division</keyword>
<dbReference type="Proteomes" id="UP001254165">
    <property type="component" value="Unassembled WGS sequence"/>
</dbReference>
<dbReference type="InterPro" id="IPR013033">
    <property type="entry name" value="MinC"/>
</dbReference>
<name>A0ABU3NQS1_9CHLR</name>
<keyword evidence="3 7" id="KW-0717">Septation</keyword>
<sequence length="238" mass="25951">MAPSDTKVSSPSTAADRRVQIKGIREGLLVTFGEGEWSDLQSALLAHIQEQAVFFKGARLAIDVGNHVLRAAELGYLRDKLSDLEVSLWAVISNSPVTERTAQVLGLATRLPLPRPERVARRGETELEGENAVLVQRTLRSGYRLSTRGHVVVIGEVNPGAEIYAGGSVVVWGRLRGTVHAGIEGNTQAVICALEMAPVQLRIADQVAVVQTGKRRKSEPMMARLENGQIILEPWKHK</sequence>
<feature type="domain" description="Septum formation inhibitor MinC C-terminal" evidence="8">
    <location>
        <begin position="135"/>
        <end position="232"/>
    </location>
</feature>
<accession>A0ABU3NQS1</accession>
<evidence type="ECO:0000256" key="3">
    <source>
        <dbReference type="ARBA" id="ARBA00023210"/>
    </source>
</evidence>
<dbReference type="InterPro" id="IPR005526">
    <property type="entry name" value="Septum_form_inhib_MinC_C"/>
</dbReference>
<dbReference type="Gene3D" id="2.160.20.70">
    <property type="match status" value="1"/>
</dbReference>
<evidence type="ECO:0000256" key="4">
    <source>
        <dbReference type="ARBA" id="ARBA00023306"/>
    </source>
</evidence>
<evidence type="ECO:0000256" key="1">
    <source>
        <dbReference type="ARBA" id="ARBA00006291"/>
    </source>
</evidence>
<evidence type="ECO:0000313" key="11">
    <source>
        <dbReference type="Proteomes" id="UP001254165"/>
    </source>
</evidence>
<dbReference type="HAMAP" id="MF_00267">
    <property type="entry name" value="MinC"/>
    <property type="match status" value="1"/>
</dbReference>
<evidence type="ECO:0000256" key="5">
    <source>
        <dbReference type="ARBA" id="ARBA00025606"/>
    </source>
</evidence>